<dbReference type="EMBL" id="MU150304">
    <property type="protein sequence ID" value="KAF9460092.1"/>
    <property type="molecule type" value="Genomic_DNA"/>
</dbReference>
<dbReference type="Proteomes" id="UP000807353">
    <property type="component" value="Unassembled WGS sequence"/>
</dbReference>
<sequence length="290" mass="31999">MYVLFYFSTLHGTYLCTQTTALPQTSFTFDYTAPPHAFPTPYSQTSLTTKQCIFPTPVWMRCRSTIRPFRMVSTMEDLIADFTLKLVVTEPSSKQLRENHQSSSILKLPWFAATYTLPPPAPHPAFIPTTICGTSASLPFSSISHPSMLASKSNSNIAYRKIAHPPKRMPKHRSIAHHEASPTTSQTLSSFTSSSSTSRPRSPSSSSSTSSNTSSTLTTPILSPISLPENAQLPISISGIDFQNVDDPFYDYPTTVPALDEIDLHSFSHATLPPKKLFQLDLETPASHTR</sequence>
<protein>
    <submittedName>
        <fullName evidence="2">Uncharacterized protein</fullName>
    </submittedName>
</protein>
<proteinExistence type="predicted"/>
<feature type="compositionally biased region" description="Low complexity" evidence="1">
    <location>
        <begin position="181"/>
        <end position="223"/>
    </location>
</feature>
<name>A0A9P5Y0N7_9AGAR</name>
<evidence type="ECO:0000313" key="3">
    <source>
        <dbReference type="Proteomes" id="UP000807353"/>
    </source>
</evidence>
<organism evidence="2 3">
    <name type="scientific">Collybia nuda</name>
    <dbReference type="NCBI Taxonomy" id="64659"/>
    <lineage>
        <taxon>Eukaryota</taxon>
        <taxon>Fungi</taxon>
        <taxon>Dikarya</taxon>
        <taxon>Basidiomycota</taxon>
        <taxon>Agaricomycotina</taxon>
        <taxon>Agaricomycetes</taxon>
        <taxon>Agaricomycetidae</taxon>
        <taxon>Agaricales</taxon>
        <taxon>Tricholomatineae</taxon>
        <taxon>Clitocybaceae</taxon>
        <taxon>Collybia</taxon>
    </lineage>
</organism>
<dbReference type="AlphaFoldDB" id="A0A9P5Y0N7"/>
<gene>
    <name evidence="2" type="ORF">BDZ94DRAFT_945321</name>
</gene>
<evidence type="ECO:0000313" key="2">
    <source>
        <dbReference type="EMBL" id="KAF9460092.1"/>
    </source>
</evidence>
<keyword evidence="3" id="KW-1185">Reference proteome</keyword>
<accession>A0A9P5Y0N7</accession>
<feature type="region of interest" description="Disordered" evidence="1">
    <location>
        <begin position="167"/>
        <end position="223"/>
    </location>
</feature>
<evidence type="ECO:0000256" key="1">
    <source>
        <dbReference type="SAM" id="MobiDB-lite"/>
    </source>
</evidence>
<reference evidence="2" key="1">
    <citation type="submission" date="2020-11" db="EMBL/GenBank/DDBJ databases">
        <authorList>
            <consortium name="DOE Joint Genome Institute"/>
            <person name="Ahrendt S."/>
            <person name="Riley R."/>
            <person name="Andreopoulos W."/>
            <person name="Labutti K."/>
            <person name="Pangilinan J."/>
            <person name="Ruiz-Duenas F.J."/>
            <person name="Barrasa J.M."/>
            <person name="Sanchez-Garcia M."/>
            <person name="Camarero S."/>
            <person name="Miyauchi S."/>
            <person name="Serrano A."/>
            <person name="Linde D."/>
            <person name="Babiker R."/>
            <person name="Drula E."/>
            <person name="Ayuso-Fernandez I."/>
            <person name="Pacheco R."/>
            <person name="Padilla G."/>
            <person name="Ferreira P."/>
            <person name="Barriuso J."/>
            <person name="Kellner H."/>
            <person name="Castanera R."/>
            <person name="Alfaro M."/>
            <person name="Ramirez L."/>
            <person name="Pisabarro A.G."/>
            <person name="Kuo A."/>
            <person name="Tritt A."/>
            <person name="Lipzen A."/>
            <person name="He G."/>
            <person name="Yan M."/>
            <person name="Ng V."/>
            <person name="Cullen D."/>
            <person name="Martin F."/>
            <person name="Rosso M.-N."/>
            <person name="Henrissat B."/>
            <person name="Hibbett D."/>
            <person name="Martinez A.T."/>
            <person name="Grigoriev I.V."/>
        </authorList>
    </citation>
    <scope>NUCLEOTIDE SEQUENCE</scope>
    <source>
        <strain evidence="2">CBS 247.69</strain>
    </source>
</reference>
<comment type="caution">
    <text evidence="2">The sequence shown here is derived from an EMBL/GenBank/DDBJ whole genome shotgun (WGS) entry which is preliminary data.</text>
</comment>